<keyword evidence="3" id="KW-1185">Reference proteome</keyword>
<feature type="region of interest" description="Disordered" evidence="1">
    <location>
        <begin position="68"/>
        <end position="87"/>
    </location>
</feature>
<evidence type="ECO:0000256" key="1">
    <source>
        <dbReference type="SAM" id="MobiDB-lite"/>
    </source>
</evidence>
<gene>
    <name evidence="2" type="ORF">MANY_00220</name>
</gene>
<evidence type="ECO:0000313" key="3">
    <source>
        <dbReference type="Proteomes" id="UP000467249"/>
    </source>
</evidence>
<name>A0A6N4W217_9MYCO</name>
<reference evidence="2 3" key="1">
    <citation type="journal article" date="2019" name="Emerg. Microbes Infect.">
        <title>Comprehensive subspecies identification of 175 nontuberculous mycobacteria species based on 7547 genomic profiles.</title>
        <authorList>
            <person name="Matsumoto Y."/>
            <person name="Kinjo T."/>
            <person name="Motooka D."/>
            <person name="Nabeya D."/>
            <person name="Jung N."/>
            <person name="Uechi K."/>
            <person name="Horii T."/>
            <person name="Iida T."/>
            <person name="Fujita J."/>
            <person name="Nakamura S."/>
        </authorList>
    </citation>
    <scope>NUCLEOTIDE SEQUENCE [LARGE SCALE GENOMIC DNA]</scope>
    <source>
        <strain evidence="2 3">JCM 30275</strain>
    </source>
</reference>
<dbReference type="EMBL" id="AP022620">
    <property type="protein sequence ID" value="BBZ74685.1"/>
    <property type="molecule type" value="Genomic_DNA"/>
</dbReference>
<organism evidence="2 3">
    <name type="scientific">Mycolicibacterium anyangense</name>
    <dbReference type="NCBI Taxonomy" id="1431246"/>
    <lineage>
        <taxon>Bacteria</taxon>
        <taxon>Bacillati</taxon>
        <taxon>Actinomycetota</taxon>
        <taxon>Actinomycetes</taxon>
        <taxon>Mycobacteriales</taxon>
        <taxon>Mycobacteriaceae</taxon>
        <taxon>Mycolicibacterium</taxon>
    </lineage>
</organism>
<sequence>MAPEIPSAAPASSAISIRGIRHCSTTVRSKEVLVPSSTRITSVGLTGYVPEPTAHTATNAATASMVPTAATVRQDTRTEARPLRTTA</sequence>
<protein>
    <submittedName>
        <fullName evidence="2">Uncharacterized protein</fullName>
    </submittedName>
</protein>
<dbReference type="AlphaFoldDB" id="A0A6N4W217"/>
<proteinExistence type="predicted"/>
<dbReference type="Proteomes" id="UP000467249">
    <property type="component" value="Chromosome"/>
</dbReference>
<feature type="compositionally biased region" description="Basic and acidic residues" evidence="1">
    <location>
        <begin position="74"/>
        <end position="87"/>
    </location>
</feature>
<evidence type="ECO:0000313" key="2">
    <source>
        <dbReference type="EMBL" id="BBZ74685.1"/>
    </source>
</evidence>
<accession>A0A6N4W217</accession>
<dbReference type="KEGG" id="many:MANY_00220"/>